<organism evidence="3 4">
    <name type="scientific">Diploptera punctata</name>
    <name type="common">Pacific beetle cockroach</name>
    <dbReference type="NCBI Taxonomy" id="6984"/>
    <lineage>
        <taxon>Eukaryota</taxon>
        <taxon>Metazoa</taxon>
        <taxon>Ecdysozoa</taxon>
        <taxon>Arthropoda</taxon>
        <taxon>Hexapoda</taxon>
        <taxon>Insecta</taxon>
        <taxon>Pterygota</taxon>
        <taxon>Neoptera</taxon>
        <taxon>Polyneoptera</taxon>
        <taxon>Dictyoptera</taxon>
        <taxon>Blattodea</taxon>
        <taxon>Blaberoidea</taxon>
        <taxon>Blaberidae</taxon>
        <taxon>Diplopterinae</taxon>
        <taxon>Diploptera</taxon>
    </lineage>
</organism>
<evidence type="ECO:0000256" key="1">
    <source>
        <dbReference type="SAM" id="MobiDB-lite"/>
    </source>
</evidence>
<dbReference type="InterPro" id="IPR057191">
    <property type="entry name" value="DUF7869"/>
</dbReference>
<comment type="caution">
    <text evidence="3">The sequence shown here is derived from an EMBL/GenBank/DDBJ whole genome shotgun (WGS) entry which is preliminary data.</text>
</comment>
<keyword evidence="4" id="KW-1185">Reference proteome</keyword>
<dbReference type="Pfam" id="PF25273">
    <property type="entry name" value="DUF7869"/>
    <property type="match status" value="1"/>
</dbReference>
<dbReference type="PANTHER" id="PTHR10773:SF19">
    <property type="match status" value="1"/>
</dbReference>
<proteinExistence type="predicted"/>
<evidence type="ECO:0000313" key="3">
    <source>
        <dbReference type="EMBL" id="KAJ9583050.1"/>
    </source>
</evidence>
<dbReference type="PANTHER" id="PTHR10773">
    <property type="entry name" value="DNA-DIRECTED RNA POLYMERASES I, II, AND III SUBUNIT RPABC2"/>
    <property type="match status" value="1"/>
</dbReference>
<feature type="region of interest" description="Disordered" evidence="1">
    <location>
        <begin position="154"/>
        <end position="173"/>
    </location>
</feature>
<feature type="domain" description="DUF7869" evidence="2">
    <location>
        <begin position="223"/>
        <end position="338"/>
    </location>
</feature>
<protein>
    <recommendedName>
        <fullName evidence="2">DUF7869 domain-containing protein</fullName>
    </recommendedName>
</protein>
<dbReference type="AlphaFoldDB" id="A0AAD7ZMD9"/>
<gene>
    <name evidence="3" type="ORF">L9F63_022607</name>
</gene>
<sequence>MIEGKSNSVRKECFRGTFGETTGFIERVAKKKRASPTGILPEHGRGKGTPQNKKSEDELQTVKNHILSFPTYESHYCRQRTTKKFLPQNLNISKMYELYRHCTASPVSLTIYTKCFHELNVAFRKPKQDTCHTCDLFNMKVTTFIGEEEVTKERDAHHKAAEEEAYSAKRHDKEDAKLDESKGIFVFDLQQCLPTPYLTTSVSFYKRQLWTFNLTIHDLKTNKATCFMWDETVSGRGGNQIASCLYQFISQLPQNIQSVVFYSDCCGGQNRNSFVASMFSYVVQTSDHIEEIHHKFLVSGHTHLECDTDHAIIEKEKKRTGMKINHPNDWYQLVRSCRRRNPFNVFVVEKQHFLDFSSLCKPTGPFQMKKTDTLGNTFLWQKTQWLKYVKETEGIIFVKESLNENIPFKEISLRRRGRNSLPTSLPVVNEGPIPISKEKKKDLLDLLPLIDSAFHDFYKNLPVDNVPASDPDLEEYDADA</sequence>
<evidence type="ECO:0000259" key="2">
    <source>
        <dbReference type="Pfam" id="PF25273"/>
    </source>
</evidence>
<feature type="region of interest" description="Disordered" evidence="1">
    <location>
        <begin position="32"/>
        <end position="57"/>
    </location>
</feature>
<accession>A0AAD7ZMD9</accession>
<dbReference type="EMBL" id="JASPKZ010007687">
    <property type="protein sequence ID" value="KAJ9583050.1"/>
    <property type="molecule type" value="Genomic_DNA"/>
</dbReference>
<name>A0AAD7ZMD9_DIPPU</name>
<reference evidence="3" key="2">
    <citation type="submission" date="2023-05" db="EMBL/GenBank/DDBJ databases">
        <authorList>
            <person name="Fouks B."/>
        </authorList>
    </citation>
    <scope>NUCLEOTIDE SEQUENCE</scope>
    <source>
        <strain evidence="3">Stay&amp;Tobe</strain>
        <tissue evidence="3">Testes</tissue>
    </source>
</reference>
<dbReference type="Proteomes" id="UP001233999">
    <property type="component" value="Unassembled WGS sequence"/>
</dbReference>
<reference evidence="3" key="1">
    <citation type="journal article" date="2023" name="IScience">
        <title>Live-bearing cockroach genome reveals convergent evolutionary mechanisms linked to viviparity in insects and beyond.</title>
        <authorList>
            <person name="Fouks B."/>
            <person name="Harrison M.C."/>
            <person name="Mikhailova A.A."/>
            <person name="Marchal E."/>
            <person name="English S."/>
            <person name="Carruthers M."/>
            <person name="Jennings E.C."/>
            <person name="Chiamaka E.L."/>
            <person name="Frigard R.A."/>
            <person name="Pippel M."/>
            <person name="Attardo G.M."/>
            <person name="Benoit J.B."/>
            <person name="Bornberg-Bauer E."/>
            <person name="Tobe S.S."/>
        </authorList>
    </citation>
    <scope>NUCLEOTIDE SEQUENCE</scope>
    <source>
        <strain evidence="3">Stay&amp;Tobe</strain>
    </source>
</reference>
<evidence type="ECO:0000313" key="4">
    <source>
        <dbReference type="Proteomes" id="UP001233999"/>
    </source>
</evidence>